<keyword evidence="1" id="KW-0732">Signal</keyword>
<gene>
    <name evidence="2" type="ORF">OYT1_ch1059</name>
</gene>
<dbReference type="EMBL" id="AP018738">
    <property type="protein sequence ID" value="BBE50619.1"/>
    <property type="molecule type" value="Genomic_DNA"/>
</dbReference>
<protein>
    <submittedName>
        <fullName evidence="2">ABC transporter substrate binding protein</fullName>
    </submittedName>
</protein>
<sequence>MRLIFLLLSLVAFPALAAEEMRVLLVLGGNNAPYLAFADTFLQNLPSGIRTEVIDKIENYSDKTSTADLVIAVGSPAAKRVSLSATTTPVLLAMVPRNAYEDEVKSRRAQNKTFSALYIDQPWSRQVELLRIAVPERRRVGVLYSESSRLDLRTLQGLLNTQGYSLFAKVLRSPDTLFTDMEEVLDHCDILLATPDNLIYGPNTIRNILLSSYRHGIPLVGFSQPYVKAGALYSLFATPEQLASQAAAITSGFAKSRTLPDPQYSRQYSIDINQDVARAMNIRIRAAESLKMLLEEMQVKP</sequence>
<dbReference type="AlphaFoldDB" id="A0A2Z6GB65"/>
<dbReference type="PANTHER" id="PTHR35271:SF1">
    <property type="entry name" value="ABC TRANSPORTER, SUBSTRATE-BINDING LIPOPROTEIN"/>
    <property type="match status" value="1"/>
</dbReference>
<name>A0A2Z6GB65_9PROT</name>
<dbReference type="Pfam" id="PF04392">
    <property type="entry name" value="ABC_sub_bind"/>
    <property type="match status" value="1"/>
</dbReference>
<dbReference type="InterPro" id="IPR007487">
    <property type="entry name" value="ABC_transpt-TYRBP-like"/>
</dbReference>
<evidence type="ECO:0000256" key="1">
    <source>
        <dbReference type="SAM" id="SignalP"/>
    </source>
</evidence>
<feature type="signal peptide" evidence="1">
    <location>
        <begin position="1"/>
        <end position="17"/>
    </location>
</feature>
<keyword evidence="3" id="KW-1185">Reference proteome</keyword>
<evidence type="ECO:0000313" key="2">
    <source>
        <dbReference type="EMBL" id="BBE50619.1"/>
    </source>
</evidence>
<dbReference type="PANTHER" id="PTHR35271">
    <property type="entry name" value="ABC TRANSPORTER, SUBSTRATE-BINDING LIPOPROTEIN-RELATED"/>
    <property type="match status" value="1"/>
</dbReference>
<evidence type="ECO:0000313" key="3">
    <source>
        <dbReference type="Proteomes" id="UP000033070"/>
    </source>
</evidence>
<proteinExistence type="predicted"/>
<reference evidence="2 3" key="1">
    <citation type="submission" date="2018-06" db="EMBL/GenBank/DDBJ databases">
        <title>OYT1 Genome Sequencing.</title>
        <authorList>
            <person name="Kato S."/>
            <person name="Itoh T."/>
            <person name="Ohkuma M."/>
        </authorList>
    </citation>
    <scope>NUCLEOTIDE SEQUENCE [LARGE SCALE GENOMIC DNA]</scope>
    <source>
        <strain evidence="2 3">OYT1</strain>
    </source>
</reference>
<dbReference type="Proteomes" id="UP000033070">
    <property type="component" value="Chromosome"/>
</dbReference>
<dbReference type="STRING" id="1188319.OYT1_02264"/>
<accession>A0A2Z6GB65</accession>
<organism evidence="2 3">
    <name type="scientific">Ferriphaselus amnicola</name>
    <dbReference type="NCBI Taxonomy" id="1188319"/>
    <lineage>
        <taxon>Bacteria</taxon>
        <taxon>Pseudomonadati</taxon>
        <taxon>Pseudomonadota</taxon>
        <taxon>Betaproteobacteria</taxon>
        <taxon>Nitrosomonadales</taxon>
        <taxon>Gallionellaceae</taxon>
        <taxon>Ferriphaselus</taxon>
    </lineage>
</organism>
<dbReference type="RefSeq" id="WP_062627374.1">
    <property type="nucleotide sequence ID" value="NZ_AP018738.1"/>
</dbReference>
<feature type="chain" id="PRO_5017198699" evidence="1">
    <location>
        <begin position="18"/>
        <end position="301"/>
    </location>
</feature>
<dbReference type="KEGG" id="fam:OYT1_ch1059"/>
<dbReference type="Gene3D" id="3.40.50.2300">
    <property type="match status" value="2"/>
</dbReference>